<dbReference type="EMBL" id="MW354424">
    <property type="protein sequence ID" value="QXE44225.1"/>
    <property type="molecule type" value="Genomic_DNA"/>
</dbReference>
<accession>A0A8H2SEP0</accession>
<dbReference type="InterPro" id="IPR036986">
    <property type="entry name" value="S4_RNA-bd_sf"/>
</dbReference>
<reference evidence="5" key="1">
    <citation type="submission" date="2020-12" db="EMBL/GenBank/DDBJ databases">
        <title>Both Conifer II and Gnetales are characterized by a high frequency of ancient mitochondrial gene transfer to the nuclear genome.</title>
        <authorList>
            <person name="Kan S.L."/>
            <person name="Shen T."/>
            <person name="Ran J.H."/>
            <person name="Wang X.Q."/>
        </authorList>
    </citation>
    <scope>NUCLEOTIDE SEQUENCE</scope>
</reference>
<comment type="similarity">
    <text evidence="1">Belongs to the universal ribosomal protein uS4 family.</text>
</comment>
<dbReference type="Pfam" id="PF01479">
    <property type="entry name" value="S4"/>
    <property type="match status" value="1"/>
</dbReference>
<dbReference type="PANTHER" id="PTHR11831">
    <property type="entry name" value="30S 40S RIBOSOMAL PROTEIN"/>
    <property type="match status" value="1"/>
</dbReference>
<evidence type="ECO:0000256" key="2">
    <source>
        <dbReference type="ARBA" id="ARBA00023274"/>
    </source>
</evidence>
<dbReference type="GO" id="GO:0042274">
    <property type="term" value="P:ribosomal small subunit biogenesis"/>
    <property type="evidence" value="ECO:0007669"/>
    <property type="project" value="TreeGrafter"/>
</dbReference>
<keyword evidence="2" id="KW-0687">Ribonucleoprotein</keyword>
<keyword evidence="5" id="KW-0689">Ribosomal protein</keyword>
<feature type="domain" description="RNA-binding S4" evidence="4">
    <location>
        <begin position="96"/>
        <end position="158"/>
    </location>
</feature>
<dbReference type="SUPFAM" id="SSF55174">
    <property type="entry name" value="Alpha-L RNA-binding motif"/>
    <property type="match status" value="1"/>
</dbReference>
<dbReference type="SMART" id="SM00363">
    <property type="entry name" value="S4"/>
    <property type="match status" value="1"/>
</dbReference>
<dbReference type="PANTHER" id="PTHR11831:SF30">
    <property type="entry name" value="SMALL RIBOSOMAL SUBUNIT PROTEIN US4M"/>
    <property type="match status" value="1"/>
</dbReference>
<name>A0A8H2SEP0_9CONI</name>
<dbReference type="GO" id="GO:0015935">
    <property type="term" value="C:small ribosomal subunit"/>
    <property type="evidence" value="ECO:0007669"/>
    <property type="project" value="TreeGrafter"/>
</dbReference>
<dbReference type="InterPro" id="IPR022801">
    <property type="entry name" value="Ribosomal_uS4"/>
</dbReference>
<sequence>MPALRSKTCRLPLGNVWNKKLTEIQRRIPQRLRSKRRYNRKNVSLRQNLNSYPKLQAIRKLSLFHGNPPIKGMPHFPINRGAERASYIPFLLNPETRSDVIPVRLHSCETLPQARQLISHRKIRVNNEMVNMTRFQVSHGDSIPIEENYVETMGRKVRKSFYIERFVNRIVGKKKLNYYPEGVMWRRIQTRWFRLLEKRQGCHLSLKSLFLRLNNKKRQLRSNNDERQLRQFRWWRQEQRWQRNRWRWVRRQWRDWWRRFQRQEQKFLESRVSRKGVYLGRFFAEHNGMKRDFYYSVHLLLKRRNGIWDLPTRSLLIPNNNNFSSDLPYYCFEFPYCGTRKRRIGGIQLPTHYSEVNHRTPKAVVSYGPDIGHIPHNIRLKDLNLPRPHHYYSQKGPNSLYTYQQLPFYPIHAQQREPDTPTYLSPIEMSKALQ</sequence>
<keyword evidence="5" id="KW-0496">Mitochondrion</keyword>
<geneLocation type="mitochondrion" evidence="5"/>
<proteinExistence type="inferred from homology"/>
<dbReference type="GO" id="GO:0019843">
    <property type="term" value="F:rRNA binding"/>
    <property type="evidence" value="ECO:0007669"/>
    <property type="project" value="InterPro"/>
</dbReference>
<organism evidence="5">
    <name type="scientific">Podocarpus macrophyllus</name>
    <dbReference type="NCBI Taxonomy" id="58043"/>
    <lineage>
        <taxon>Eukaryota</taxon>
        <taxon>Viridiplantae</taxon>
        <taxon>Streptophyta</taxon>
        <taxon>Embryophyta</taxon>
        <taxon>Tracheophyta</taxon>
        <taxon>Spermatophyta</taxon>
        <taxon>Pinopsida</taxon>
        <taxon>Pinidae</taxon>
        <taxon>Conifers II</taxon>
        <taxon>Araucariales</taxon>
        <taxon>Podocarpaceae</taxon>
        <taxon>Podocarpus</taxon>
    </lineage>
</organism>
<protein>
    <submittedName>
        <fullName evidence="5">Ribosomal protein S4</fullName>
    </submittedName>
</protein>
<evidence type="ECO:0000256" key="3">
    <source>
        <dbReference type="PROSITE-ProRule" id="PRU00182"/>
    </source>
</evidence>
<dbReference type="PROSITE" id="PS50889">
    <property type="entry name" value="S4"/>
    <property type="match status" value="1"/>
</dbReference>
<dbReference type="GO" id="GO:0003735">
    <property type="term" value="F:structural constituent of ribosome"/>
    <property type="evidence" value="ECO:0007669"/>
    <property type="project" value="TreeGrafter"/>
</dbReference>
<dbReference type="Gene3D" id="3.10.290.10">
    <property type="entry name" value="RNA-binding S4 domain"/>
    <property type="match status" value="1"/>
</dbReference>
<dbReference type="InterPro" id="IPR002942">
    <property type="entry name" value="S4_RNA-bd"/>
</dbReference>
<evidence type="ECO:0000256" key="1">
    <source>
        <dbReference type="ARBA" id="ARBA00007465"/>
    </source>
</evidence>
<dbReference type="CDD" id="cd00165">
    <property type="entry name" value="S4"/>
    <property type="match status" value="1"/>
</dbReference>
<gene>
    <name evidence="5" type="primary">rps4</name>
</gene>
<evidence type="ECO:0000313" key="5">
    <source>
        <dbReference type="EMBL" id="QXE44225.1"/>
    </source>
</evidence>
<keyword evidence="3" id="KW-0694">RNA-binding</keyword>
<evidence type="ECO:0000259" key="4">
    <source>
        <dbReference type="SMART" id="SM00363"/>
    </source>
</evidence>
<dbReference type="AlphaFoldDB" id="A0A8H2SEP0"/>